<dbReference type="InterPro" id="IPR001884">
    <property type="entry name" value="IF5A-like"/>
</dbReference>
<dbReference type="Pfam" id="PF21485">
    <property type="entry name" value="IF5A-like_N"/>
    <property type="match status" value="1"/>
</dbReference>
<sequence>MNEPKEAQNYPYTVLTNIESVYKGNVIIIQNHPAIIIDITKSMSGKHGYSKFLIKAKDIDTDQIYENVYSTNSNVESIVPIKYEYELLKIDKETDTCRIGNSSIFKNGITLPNNITGKIIKDYFYQGFKILLNVSCYLDRYFVINDYKIA</sequence>
<name>A0A7D3QVE7_9VIRU</name>
<dbReference type="Proteomes" id="UP001162001">
    <property type="component" value="Segment"/>
</dbReference>
<dbReference type="EMBL" id="MT418680">
    <property type="protein sequence ID" value="QKF93766.1"/>
    <property type="molecule type" value="Genomic_DNA"/>
</dbReference>
<dbReference type="SUPFAM" id="SSF50104">
    <property type="entry name" value="Translation proteins SH3-like domain"/>
    <property type="match status" value="1"/>
</dbReference>
<dbReference type="GO" id="GO:0003723">
    <property type="term" value="F:RNA binding"/>
    <property type="evidence" value="ECO:0007669"/>
    <property type="project" value="InterPro"/>
</dbReference>
<organism evidence="2 3">
    <name type="scientific">Fadolivirus FV1/VV64</name>
    <dbReference type="NCBI Taxonomy" id="3070911"/>
    <lineage>
        <taxon>Viruses</taxon>
        <taxon>Varidnaviria</taxon>
        <taxon>Bamfordvirae</taxon>
        <taxon>Nucleocytoviricota</taxon>
        <taxon>Megaviricetes</taxon>
        <taxon>Imitervirales</taxon>
        <taxon>Mimiviridae</taxon>
        <taxon>Klosneuvirinae</taxon>
        <taxon>Fadolivirus</taxon>
        <taxon>Fadolivirus algeromassiliense</taxon>
    </lineage>
</organism>
<dbReference type="InterPro" id="IPR014722">
    <property type="entry name" value="Rib_uL2_dom2"/>
</dbReference>
<proteinExistence type="predicted"/>
<accession>A0A7D3QVE7</accession>
<reference evidence="2 3" key="1">
    <citation type="submission" date="2020-04" db="EMBL/GenBank/DDBJ databases">
        <title>Advantages and limits of metagenomic assembly and binning of a giant virus.</title>
        <authorList>
            <person name="Schulz F."/>
            <person name="Andreani J."/>
            <person name="Francis R."/>
            <person name="Boudjemaa H."/>
            <person name="Bou Khalil J.Y."/>
            <person name="Lee J."/>
            <person name="La Scola B."/>
            <person name="Woyke T."/>
        </authorList>
    </citation>
    <scope>NUCLEOTIDE SEQUENCE [LARGE SCALE GENOMIC DNA]</scope>
    <source>
        <strain evidence="2 3">FV1/VV64</strain>
    </source>
</reference>
<dbReference type="Gene3D" id="2.30.30.30">
    <property type="match status" value="1"/>
</dbReference>
<dbReference type="InterPro" id="IPR048670">
    <property type="entry name" value="IF5A-like_N"/>
</dbReference>
<dbReference type="PANTHER" id="PTHR11673">
    <property type="entry name" value="TRANSLATION INITIATION FACTOR 5A FAMILY MEMBER"/>
    <property type="match status" value="1"/>
</dbReference>
<evidence type="ECO:0000313" key="3">
    <source>
        <dbReference type="Proteomes" id="UP001162001"/>
    </source>
</evidence>
<feature type="domain" description="Translation initiation factor 5A-like N-terminal" evidence="1">
    <location>
        <begin position="16"/>
        <end position="71"/>
    </location>
</feature>
<keyword evidence="2" id="KW-0251">Elongation factor</keyword>
<evidence type="ECO:0000313" key="2">
    <source>
        <dbReference type="EMBL" id="QKF93766.1"/>
    </source>
</evidence>
<protein>
    <submittedName>
        <fullName evidence="2">Translation elongation factor eIF5A</fullName>
    </submittedName>
</protein>
<dbReference type="GO" id="GO:0043022">
    <property type="term" value="F:ribosome binding"/>
    <property type="evidence" value="ECO:0007669"/>
    <property type="project" value="InterPro"/>
</dbReference>
<gene>
    <name evidence="2" type="ORF">Fadolivirus_1_308</name>
</gene>
<keyword evidence="2" id="KW-0648">Protein biosynthesis</keyword>
<evidence type="ECO:0000259" key="1">
    <source>
        <dbReference type="Pfam" id="PF21485"/>
    </source>
</evidence>
<keyword evidence="3" id="KW-1185">Reference proteome</keyword>
<dbReference type="InterPro" id="IPR008991">
    <property type="entry name" value="Translation_prot_SH3-like_sf"/>
</dbReference>